<dbReference type="RefSeq" id="WP_175529056.1">
    <property type="nucleotide sequence ID" value="NZ_FOZL01000001.1"/>
</dbReference>
<gene>
    <name evidence="1" type="ORF">SAMN05421771_3244</name>
</gene>
<dbReference type="EMBL" id="FOZL01000001">
    <property type="protein sequence ID" value="SFS17732.1"/>
    <property type="molecule type" value="Genomic_DNA"/>
</dbReference>
<dbReference type="Proteomes" id="UP000199024">
    <property type="component" value="Unassembled WGS sequence"/>
</dbReference>
<evidence type="ECO:0000313" key="1">
    <source>
        <dbReference type="EMBL" id="SFS17732.1"/>
    </source>
</evidence>
<accession>A0A1I6MPW1</accession>
<name>A0A1I6MPW1_9BACT</name>
<dbReference type="AlphaFoldDB" id="A0A1I6MPW1"/>
<protein>
    <submittedName>
        <fullName evidence="1">Uncharacterized protein</fullName>
    </submittedName>
</protein>
<keyword evidence="2" id="KW-1185">Reference proteome</keyword>
<evidence type="ECO:0000313" key="2">
    <source>
        <dbReference type="Proteomes" id="UP000199024"/>
    </source>
</evidence>
<sequence>MPDHTSANSKPEQAVMPWYIAAGDDGLHKDCIMVAVMNGPEIQTISLHLAALPEAD</sequence>
<dbReference type="STRING" id="474950.SAMN05421771_3244"/>
<proteinExistence type="predicted"/>
<organism evidence="1 2">
    <name type="scientific">Granulicella pectinivorans</name>
    <dbReference type="NCBI Taxonomy" id="474950"/>
    <lineage>
        <taxon>Bacteria</taxon>
        <taxon>Pseudomonadati</taxon>
        <taxon>Acidobacteriota</taxon>
        <taxon>Terriglobia</taxon>
        <taxon>Terriglobales</taxon>
        <taxon>Acidobacteriaceae</taxon>
        <taxon>Granulicella</taxon>
    </lineage>
</organism>
<reference evidence="1 2" key="1">
    <citation type="submission" date="2016-10" db="EMBL/GenBank/DDBJ databases">
        <authorList>
            <person name="de Groot N.N."/>
        </authorList>
    </citation>
    <scope>NUCLEOTIDE SEQUENCE [LARGE SCALE GENOMIC DNA]</scope>
    <source>
        <strain evidence="1 2">DSM 21001</strain>
    </source>
</reference>